<name>A0A1W1BZ22_9ZZZZ</name>
<reference evidence="1" key="1">
    <citation type="submission" date="2016-10" db="EMBL/GenBank/DDBJ databases">
        <authorList>
            <person name="de Groot N.N."/>
        </authorList>
    </citation>
    <scope>NUCLEOTIDE SEQUENCE</scope>
</reference>
<protein>
    <submittedName>
        <fullName evidence="1">Uncharacterized protein</fullName>
    </submittedName>
</protein>
<gene>
    <name evidence="1" type="ORF">MNB_SUP05-5-1101</name>
</gene>
<accession>A0A1W1BZ22</accession>
<dbReference type="EMBL" id="FPHJ01000024">
    <property type="protein sequence ID" value="SFV58702.1"/>
    <property type="molecule type" value="Genomic_DNA"/>
</dbReference>
<evidence type="ECO:0000313" key="1">
    <source>
        <dbReference type="EMBL" id="SFV58702.1"/>
    </source>
</evidence>
<organism evidence="1">
    <name type="scientific">hydrothermal vent metagenome</name>
    <dbReference type="NCBI Taxonomy" id="652676"/>
    <lineage>
        <taxon>unclassified sequences</taxon>
        <taxon>metagenomes</taxon>
        <taxon>ecological metagenomes</taxon>
    </lineage>
</organism>
<dbReference type="AlphaFoldDB" id="A0A1W1BZ22"/>
<proteinExistence type="predicted"/>
<sequence length="116" mass="13903">MVFLALILLISQTTYAVDNINKLIDSSYQEAEEEYTKIKKKGIYFIYKPKHFKEVRFENKPTKVKKWNDFEQSIKVVDEKIESLKKKLNLDGEWGNIRLKTNKTIDTLKLQYEYDF</sequence>